<evidence type="ECO:0000313" key="3">
    <source>
        <dbReference type="Proteomes" id="UP000661112"/>
    </source>
</evidence>
<accession>A0ABR8D2K2</accession>
<proteinExistence type="predicted"/>
<reference evidence="2 3" key="1">
    <citation type="journal article" date="2020" name="ISME J.">
        <title>Comparative genomics reveals insights into cyanobacterial evolution and habitat adaptation.</title>
        <authorList>
            <person name="Chen M.Y."/>
            <person name="Teng W.K."/>
            <person name="Zhao L."/>
            <person name="Hu C.X."/>
            <person name="Zhou Y.K."/>
            <person name="Han B.P."/>
            <person name="Song L.R."/>
            <person name="Shu W.S."/>
        </authorList>
    </citation>
    <scope>NUCLEOTIDE SEQUENCE [LARGE SCALE GENOMIC DNA]</scope>
    <source>
        <strain evidence="2 3">FACHB-119</strain>
    </source>
</reference>
<evidence type="ECO:0008006" key="4">
    <source>
        <dbReference type="Google" id="ProtNLM"/>
    </source>
</evidence>
<protein>
    <recommendedName>
        <fullName evidence="4">CpcD</fullName>
    </recommendedName>
</protein>
<evidence type="ECO:0000256" key="1">
    <source>
        <dbReference type="SAM" id="SignalP"/>
    </source>
</evidence>
<feature type="chain" id="PRO_5045361258" description="CpcD" evidence="1">
    <location>
        <begin position="27"/>
        <end position="150"/>
    </location>
</feature>
<name>A0ABR8D2K2_9NOST</name>
<feature type="signal peptide" evidence="1">
    <location>
        <begin position="1"/>
        <end position="26"/>
    </location>
</feature>
<comment type="caution">
    <text evidence="2">The sequence shown here is derived from an EMBL/GenBank/DDBJ whole genome shotgun (WGS) entry which is preliminary data.</text>
</comment>
<evidence type="ECO:0000313" key="2">
    <source>
        <dbReference type="EMBL" id="MBD2500666.1"/>
    </source>
</evidence>
<organism evidence="2 3">
    <name type="scientific">Anabaena azotica FACHB-119</name>
    <dbReference type="NCBI Taxonomy" id="947527"/>
    <lineage>
        <taxon>Bacteria</taxon>
        <taxon>Bacillati</taxon>
        <taxon>Cyanobacteriota</taxon>
        <taxon>Cyanophyceae</taxon>
        <taxon>Nostocales</taxon>
        <taxon>Nostocaceae</taxon>
        <taxon>Anabaena</taxon>
        <taxon>Anabaena azotica</taxon>
    </lineage>
</organism>
<gene>
    <name evidence="2" type="ORF">H6G83_08545</name>
</gene>
<sequence>MNIYPNKQMKYLLLILATTGTALSFASIFNSASASELTVNVNSVVNNKTIAQARTCPKYAGGGRLSAQVETRNFLIHICDRQGKLFYTGISKRDGKGIYSLPTYTEEGTGYVAKNGQYEYIVTGASLDIFKNGKVVQSENVIRYISGYSN</sequence>
<keyword evidence="1" id="KW-0732">Signal</keyword>
<dbReference type="EMBL" id="JACJSG010000009">
    <property type="protein sequence ID" value="MBD2500666.1"/>
    <property type="molecule type" value="Genomic_DNA"/>
</dbReference>
<dbReference type="Proteomes" id="UP000661112">
    <property type="component" value="Unassembled WGS sequence"/>
</dbReference>
<keyword evidence="3" id="KW-1185">Reference proteome</keyword>